<proteinExistence type="predicted"/>
<comment type="caution">
    <text evidence="2">The sequence shown here is derived from an EMBL/GenBank/DDBJ whole genome shotgun (WGS) entry which is preliminary data.</text>
</comment>
<sequence>MEWACRQAQSALHVPRQKSYSQHKLQYRLSCETDEPVDGTGFRLWDDLIEPSPTQDPMTWNPTNDLAPSLFDYDPMLLNSMINDNGNSEDFQPGEHDAVASAQSRPDLQLSELSNASEVFIQHPSDLESDILDDQRMPASYVSQASRAYGSFQSTSSKSPRRLSGSTWTSLDKQPVRFDSPLSSLSPFSVDQQMITASNRQATSSNLLQIYHDVLEHNLSCWLSELTCPYRPRSGSTTHVEPEWGSSWSNRIYQRTIKLDRVAQSCKLVELTPSEDQAASKALHLAVMAFATQWAHGSHRHREKFPAKSPDHGVDELTDGIADEFDRTLQNNIWDQAQRALQRVADVESYRVACAELIFGLTQKPRTPKSRFCGYDREENGPKFAMDSVLSQLREIIREEGPPVYMERAARKMHVLKHRCDSFEKGLGKPCWSPEEDLHGISTMCPEDRVTVGLLYWLAIMFDTVSSSMNERPIVVLDQDCEHDRQKEIQLVGNRDRSLRQSRWDLDLFLQGSPEEVHQAHWPCSYEVAAENVTKSAPIKVLLFRHLSYLQNAVRQSAHAEQIEDIIRSMTSLYEYWNKTHGAFFGELVQNYTAVPHRIQGWFVCISAHWHLAALMLADLLDFIDENSLGMSDASSHRIATQMARRIRKRSAGEVSDLARVGTPPTRYADLAVPQMLGFHPAVNEGTLLTEPWTMILIRGFTKACMIFVVEADQSLRTAFGQNSHDFERNMEQADYCMKGLWLLGKKSDMAREIAETLSHALNKLWEECVVSSIPPELV</sequence>
<gene>
    <name evidence="2" type="ORF">SUNI508_09994</name>
</gene>
<evidence type="ECO:0000313" key="3">
    <source>
        <dbReference type="Proteomes" id="UP001408356"/>
    </source>
</evidence>
<keyword evidence="3" id="KW-1185">Reference proteome</keyword>
<protein>
    <submittedName>
        <fullName evidence="2">Zn(2)-C6 fungal-type domain-containing protein</fullName>
    </submittedName>
</protein>
<reference evidence="2 3" key="1">
    <citation type="journal article" date="2024" name="J. Plant Pathol.">
        <title>Sequence and assembly of the genome of Seiridium unicorne, isolate CBS 538.82, causal agent of cypress canker disease.</title>
        <authorList>
            <person name="Scali E."/>
            <person name="Rocca G.D."/>
            <person name="Danti R."/>
            <person name="Garbelotto M."/>
            <person name="Barberini S."/>
            <person name="Baroncelli R."/>
            <person name="Emiliani G."/>
        </authorList>
    </citation>
    <scope>NUCLEOTIDE SEQUENCE [LARGE SCALE GENOMIC DNA]</scope>
    <source>
        <strain evidence="2 3">BM-138-508</strain>
    </source>
</reference>
<dbReference type="EMBL" id="JARVKF010000411">
    <property type="protein sequence ID" value="KAK9415865.1"/>
    <property type="molecule type" value="Genomic_DNA"/>
</dbReference>
<organism evidence="2 3">
    <name type="scientific">Seiridium unicorne</name>
    <dbReference type="NCBI Taxonomy" id="138068"/>
    <lineage>
        <taxon>Eukaryota</taxon>
        <taxon>Fungi</taxon>
        <taxon>Dikarya</taxon>
        <taxon>Ascomycota</taxon>
        <taxon>Pezizomycotina</taxon>
        <taxon>Sordariomycetes</taxon>
        <taxon>Xylariomycetidae</taxon>
        <taxon>Amphisphaeriales</taxon>
        <taxon>Sporocadaceae</taxon>
        <taxon>Seiridium</taxon>
    </lineage>
</organism>
<feature type="region of interest" description="Disordered" evidence="1">
    <location>
        <begin position="83"/>
        <end position="105"/>
    </location>
</feature>
<accession>A0ABR2UMJ8</accession>
<name>A0ABR2UMJ8_9PEZI</name>
<evidence type="ECO:0000313" key="2">
    <source>
        <dbReference type="EMBL" id="KAK9415865.1"/>
    </source>
</evidence>
<evidence type="ECO:0000256" key="1">
    <source>
        <dbReference type="SAM" id="MobiDB-lite"/>
    </source>
</evidence>
<dbReference type="Proteomes" id="UP001408356">
    <property type="component" value="Unassembled WGS sequence"/>
</dbReference>